<gene>
    <name evidence="1" type="ORF">TRN7648_02480</name>
</gene>
<dbReference type="Proteomes" id="UP000054935">
    <property type="component" value="Unassembled WGS sequence"/>
</dbReference>
<dbReference type="STRING" id="441103.TRN7648_02480"/>
<dbReference type="EMBL" id="CYSE01000004">
    <property type="protein sequence ID" value="CUH79454.1"/>
    <property type="molecule type" value="Genomic_DNA"/>
</dbReference>
<reference evidence="1 2" key="1">
    <citation type="submission" date="2015-09" db="EMBL/GenBank/DDBJ databases">
        <authorList>
            <consortium name="Swine Surveillance"/>
        </authorList>
    </citation>
    <scope>NUCLEOTIDE SEQUENCE [LARGE SCALE GENOMIC DNA]</scope>
    <source>
        <strain evidence="1 2">CECT 7648</strain>
    </source>
</reference>
<protein>
    <submittedName>
        <fullName evidence="1">Uncharacterized protein</fullName>
    </submittedName>
</protein>
<sequence length="29" mass="3401">MIALLRRLWPKRLTDEQAQVLASIKFPCC</sequence>
<evidence type="ECO:0000313" key="1">
    <source>
        <dbReference type="EMBL" id="CUH79454.1"/>
    </source>
</evidence>
<dbReference type="AlphaFoldDB" id="A0A0P1GD45"/>
<accession>A0A0P1GD45</accession>
<evidence type="ECO:0000313" key="2">
    <source>
        <dbReference type="Proteomes" id="UP000054935"/>
    </source>
</evidence>
<proteinExistence type="predicted"/>
<keyword evidence="2" id="KW-1185">Reference proteome</keyword>
<organism evidence="1 2">
    <name type="scientific">Tropicibacter naphthalenivorans</name>
    <dbReference type="NCBI Taxonomy" id="441103"/>
    <lineage>
        <taxon>Bacteria</taxon>
        <taxon>Pseudomonadati</taxon>
        <taxon>Pseudomonadota</taxon>
        <taxon>Alphaproteobacteria</taxon>
        <taxon>Rhodobacterales</taxon>
        <taxon>Roseobacteraceae</taxon>
        <taxon>Tropicibacter</taxon>
    </lineage>
</organism>
<name>A0A0P1GD45_9RHOB</name>